<dbReference type="PANTHER" id="PTHR43588:SF1">
    <property type="entry name" value="COBALT-PRECORRIN-8 METHYLMUTASE"/>
    <property type="match status" value="1"/>
</dbReference>
<reference evidence="6 7" key="1">
    <citation type="submission" date="2019-06" db="EMBL/GenBank/DDBJ databases">
        <title>Rhizobium sp. CL12 isolated from roots of soybean.</title>
        <authorList>
            <person name="Wang C."/>
        </authorList>
    </citation>
    <scope>NUCLEOTIDE SEQUENCE [LARGE SCALE GENOMIC DNA]</scope>
    <source>
        <strain evidence="6 7">CL12</strain>
    </source>
</reference>
<dbReference type="UniPathway" id="UPA00148"/>
<evidence type="ECO:0000313" key="7">
    <source>
        <dbReference type="Proteomes" id="UP000316429"/>
    </source>
</evidence>
<dbReference type="InterPro" id="IPR036588">
    <property type="entry name" value="CobH/CbiC_sf"/>
</dbReference>
<evidence type="ECO:0000256" key="3">
    <source>
        <dbReference type="ARBA" id="ARBA00022573"/>
    </source>
</evidence>
<gene>
    <name evidence="6" type="ORF">FJQ55_09045</name>
</gene>
<comment type="pathway">
    <text evidence="1">Cofactor biosynthesis; adenosylcobalamin biosynthesis.</text>
</comment>
<sequence>MNAPLDYIRDPAEIYRQSFATIREEASLDRFPPVLQPLVIRLIHACGMVDLADDVSWSDGAFEAGAAALEKGAPVLVDVEMVRHGVIRRLLPAENQILCLLNDERVRPKADEIGNTRSAAQVDLWDEHLAGAVVAIGNAPTALFRLLERIDAGAPKPAIILGFPVGFVGAAESKDELIANSRGIPYIAVGGRRGGSAMASAAVNALAGGLGTNV</sequence>
<dbReference type="RefSeq" id="WP_140827319.1">
    <property type="nucleotide sequence ID" value="NZ_VFYP01000001.1"/>
</dbReference>
<feature type="domain" description="Cobalamin biosynthesis precorrin-8X methylmutase CobH/CbiC" evidence="5">
    <location>
        <begin position="13"/>
        <end position="207"/>
    </location>
</feature>
<dbReference type="GO" id="GO:0009236">
    <property type="term" value="P:cobalamin biosynthetic process"/>
    <property type="evidence" value="ECO:0007669"/>
    <property type="project" value="UniProtKB-UniPathway"/>
</dbReference>
<dbReference type="InterPro" id="IPR003722">
    <property type="entry name" value="Cbl_synth_CobH/CbiC"/>
</dbReference>
<dbReference type="Pfam" id="PF02570">
    <property type="entry name" value="CbiC"/>
    <property type="match status" value="1"/>
</dbReference>
<dbReference type="NCBIfam" id="NF006136">
    <property type="entry name" value="PRK08285.1"/>
    <property type="match status" value="1"/>
</dbReference>
<keyword evidence="4 6" id="KW-0413">Isomerase</keyword>
<protein>
    <submittedName>
        <fullName evidence="6">Precorrin-8X methylmutase</fullName>
        <ecNumber evidence="6">5.4.99.61</ecNumber>
    </submittedName>
</protein>
<evidence type="ECO:0000256" key="2">
    <source>
        <dbReference type="ARBA" id="ARBA00009774"/>
    </source>
</evidence>
<dbReference type="PANTHER" id="PTHR43588">
    <property type="entry name" value="COBALT-PRECORRIN-8 METHYLMUTASE"/>
    <property type="match status" value="1"/>
</dbReference>
<accession>A0A504UQ58</accession>
<comment type="similarity">
    <text evidence="2">Belongs to the CobH/CbiC family.</text>
</comment>
<comment type="caution">
    <text evidence="6">The sequence shown here is derived from an EMBL/GenBank/DDBJ whole genome shotgun (WGS) entry which is preliminary data.</text>
</comment>
<evidence type="ECO:0000256" key="1">
    <source>
        <dbReference type="ARBA" id="ARBA00004953"/>
    </source>
</evidence>
<dbReference type="GO" id="GO:0016993">
    <property type="term" value="F:precorrin-8X methylmutase activity"/>
    <property type="evidence" value="ECO:0007669"/>
    <property type="project" value="UniProtKB-EC"/>
</dbReference>
<dbReference type="AlphaFoldDB" id="A0A504UQ58"/>
<keyword evidence="7" id="KW-1185">Reference proteome</keyword>
<dbReference type="EC" id="5.4.99.61" evidence="6"/>
<proteinExistence type="inferred from homology"/>
<name>A0A504UQ58_9HYPH</name>
<dbReference type="SUPFAM" id="SSF63965">
    <property type="entry name" value="Precorrin-8X methylmutase CbiC/CobH"/>
    <property type="match status" value="1"/>
</dbReference>
<organism evidence="6 7">
    <name type="scientific">Rhizobium glycinendophyticum</name>
    <dbReference type="NCBI Taxonomy" id="2589807"/>
    <lineage>
        <taxon>Bacteria</taxon>
        <taxon>Pseudomonadati</taxon>
        <taxon>Pseudomonadota</taxon>
        <taxon>Alphaproteobacteria</taxon>
        <taxon>Hyphomicrobiales</taxon>
        <taxon>Rhizobiaceae</taxon>
        <taxon>Rhizobium/Agrobacterium group</taxon>
        <taxon>Rhizobium</taxon>
    </lineage>
</organism>
<dbReference type="Gene3D" id="3.40.50.10230">
    <property type="entry name" value="Cobalamin biosynthesis CobH/CbiC, precorrin-8X methylmutase"/>
    <property type="match status" value="1"/>
</dbReference>
<keyword evidence="3" id="KW-0169">Cobalamin biosynthesis</keyword>
<dbReference type="Proteomes" id="UP000316429">
    <property type="component" value="Unassembled WGS sequence"/>
</dbReference>
<evidence type="ECO:0000256" key="4">
    <source>
        <dbReference type="ARBA" id="ARBA00023235"/>
    </source>
</evidence>
<evidence type="ECO:0000259" key="5">
    <source>
        <dbReference type="Pfam" id="PF02570"/>
    </source>
</evidence>
<dbReference type="EMBL" id="VFYP01000001">
    <property type="protein sequence ID" value="TPP10966.1"/>
    <property type="molecule type" value="Genomic_DNA"/>
</dbReference>
<evidence type="ECO:0000313" key="6">
    <source>
        <dbReference type="EMBL" id="TPP10966.1"/>
    </source>
</evidence>
<dbReference type="OrthoDB" id="9780708at2"/>